<keyword evidence="3 5" id="KW-0663">Pyridoxal phosphate</keyword>
<feature type="region of interest" description="Disordered" evidence="6">
    <location>
        <begin position="423"/>
        <end position="457"/>
    </location>
</feature>
<dbReference type="InterPro" id="IPR002129">
    <property type="entry name" value="PyrdxlP-dep_de-COase"/>
</dbReference>
<dbReference type="InterPro" id="IPR015421">
    <property type="entry name" value="PyrdxlP-dep_Trfase_major"/>
</dbReference>
<comment type="similarity">
    <text evidence="5">Belongs to the group II decarboxylase family.</text>
</comment>
<dbReference type="Gene3D" id="3.40.640.10">
    <property type="entry name" value="Type I PLP-dependent aspartate aminotransferase-like (Major domain)"/>
    <property type="match status" value="1"/>
</dbReference>
<feature type="compositionally biased region" description="Low complexity" evidence="6">
    <location>
        <begin position="260"/>
        <end position="273"/>
    </location>
</feature>
<feature type="compositionally biased region" description="Basic and acidic residues" evidence="6">
    <location>
        <begin position="341"/>
        <end position="351"/>
    </location>
</feature>
<proteinExistence type="inferred from homology"/>
<sequence>MGSLEASVAEDQKAMGAAEFKPLDPEEFRKEAHRAVDFIADYYQNVESLPVLSRVEPGFLLNRLPQTAPSNPQPLDDILEDVRKELFPGMTHWASPNFFAYFPATFSTAAFVGDMLATSFNSVGFNWLASPAATELEMRVTDWMAKLLKLPASFTFSGKGGGVIQTTTSEAILCTLVTARDRALEQLGPGNDALDVREGVQDSGHPAREHPGRRDGGGGEVRPLPETPPRVHGGRRRRGSGARLRLRDGGDDVNDGGRPGRSSRPGGQGVRSLGPRRRGVRRQRLHLPGVPAVPGRGGAGGLDEHESSQMVLVVFGLLLSVGQRPGPAGPRFEHRPGVFKEQTEREPEGDRLQGLADRGGTAVPCPPALARVPELRGGQPAGPHPLRRPAGSDVRGARGGRSTVRDRGPEAVCAGLLPVGAGVGGGGAGGVEPGVGGGGERDGEGLYNTHGGGRGVRAQVRGGVHIDGGETRGGGVGADKKDGRCFSGRHTTGGGSLICLNKLRIDGRPSACLICNIDRRR</sequence>
<dbReference type="AlphaFoldDB" id="A0AAV7EVD3"/>
<evidence type="ECO:0000313" key="8">
    <source>
        <dbReference type="Proteomes" id="UP000825729"/>
    </source>
</evidence>
<keyword evidence="4 5" id="KW-0456">Lyase</keyword>
<gene>
    <name evidence="7" type="ORF">H6P81_005702</name>
</gene>
<feature type="region of interest" description="Disordered" evidence="6">
    <location>
        <begin position="375"/>
        <end position="409"/>
    </location>
</feature>
<dbReference type="SUPFAM" id="SSF53383">
    <property type="entry name" value="PLP-dependent transferases"/>
    <property type="match status" value="1"/>
</dbReference>
<comment type="cofactor">
    <cofactor evidence="1 5">
        <name>pyridoxal 5'-phosphate</name>
        <dbReference type="ChEBI" id="CHEBI:597326"/>
    </cofactor>
</comment>
<dbReference type="EMBL" id="JAINDJ010000003">
    <property type="protein sequence ID" value="KAG9452798.1"/>
    <property type="molecule type" value="Genomic_DNA"/>
</dbReference>
<dbReference type="InterPro" id="IPR015424">
    <property type="entry name" value="PyrdxlP-dep_Trfase"/>
</dbReference>
<feature type="compositionally biased region" description="Gly residues" evidence="6">
    <location>
        <begin position="423"/>
        <end position="438"/>
    </location>
</feature>
<evidence type="ECO:0000256" key="1">
    <source>
        <dbReference type="ARBA" id="ARBA00001933"/>
    </source>
</evidence>
<evidence type="ECO:0000256" key="2">
    <source>
        <dbReference type="ARBA" id="ARBA00022793"/>
    </source>
</evidence>
<dbReference type="Gene3D" id="1.20.1340.10">
    <property type="entry name" value="dopa decarboxylase, N-terminal domain"/>
    <property type="match status" value="1"/>
</dbReference>
<dbReference type="Proteomes" id="UP000825729">
    <property type="component" value="Unassembled WGS sequence"/>
</dbReference>
<evidence type="ECO:0000256" key="6">
    <source>
        <dbReference type="SAM" id="MobiDB-lite"/>
    </source>
</evidence>
<feature type="compositionally biased region" description="Basic residues" evidence="6">
    <location>
        <begin position="274"/>
        <end position="285"/>
    </location>
</feature>
<feature type="region of interest" description="Disordered" evidence="6">
    <location>
        <begin position="188"/>
        <end position="303"/>
    </location>
</feature>
<dbReference type="GO" id="GO:0016831">
    <property type="term" value="F:carboxy-lyase activity"/>
    <property type="evidence" value="ECO:0007669"/>
    <property type="project" value="UniProtKB-KW"/>
</dbReference>
<reference evidence="7 8" key="1">
    <citation type="submission" date="2021-07" db="EMBL/GenBank/DDBJ databases">
        <title>The Aristolochia fimbriata genome: insights into angiosperm evolution, floral development and chemical biosynthesis.</title>
        <authorList>
            <person name="Jiao Y."/>
        </authorList>
    </citation>
    <scope>NUCLEOTIDE SEQUENCE [LARGE SCALE GENOMIC DNA]</scope>
    <source>
        <strain evidence="7">IBCAS-2021</strain>
        <tissue evidence="7">Leaf</tissue>
    </source>
</reference>
<keyword evidence="2" id="KW-0210">Decarboxylase</keyword>
<protein>
    <recommendedName>
        <fullName evidence="9">Aromatic-L-amino-acid decarboxylase</fullName>
    </recommendedName>
</protein>
<feature type="compositionally biased region" description="Basic and acidic residues" evidence="6">
    <location>
        <begin position="194"/>
        <end position="217"/>
    </location>
</feature>
<name>A0AAV7EVD3_ARIFI</name>
<dbReference type="InterPro" id="IPR010977">
    <property type="entry name" value="Aromatic_deC"/>
</dbReference>
<dbReference type="GO" id="GO:0030170">
    <property type="term" value="F:pyridoxal phosphate binding"/>
    <property type="evidence" value="ECO:0007669"/>
    <property type="project" value="InterPro"/>
</dbReference>
<evidence type="ECO:0000256" key="5">
    <source>
        <dbReference type="RuleBase" id="RU000382"/>
    </source>
</evidence>
<evidence type="ECO:0000256" key="4">
    <source>
        <dbReference type="ARBA" id="ARBA00023239"/>
    </source>
</evidence>
<dbReference type="GO" id="GO:0005737">
    <property type="term" value="C:cytoplasm"/>
    <property type="evidence" value="ECO:0007669"/>
    <property type="project" value="TreeGrafter"/>
</dbReference>
<organism evidence="7 8">
    <name type="scientific">Aristolochia fimbriata</name>
    <name type="common">White veined hardy Dutchman's pipe vine</name>
    <dbReference type="NCBI Taxonomy" id="158543"/>
    <lineage>
        <taxon>Eukaryota</taxon>
        <taxon>Viridiplantae</taxon>
        <taxon>Streptophyta</taxon>
        <taxon>Embryophyta</taxon>
        <taxon>Tracheophyta</taxon>
        <taxon>Spermatophyta</taxon>
        <taxon>Magnoliopsida</taxon>
        <taxon>Magnoliidae</taxon>
        <taxon>Piperales</taxon>
        <taxon>Aristolochiaceae</taxon>
        <taxon>Aristolochia</taxon>
    </lineage>
</organism>
<dbReference type="PRINTS" id="PR00800">
    <property type="entry name" value="YHDCRBOXLASE"/>
</dbReference>
<feature type="region of interest" description="Disordered" evidence="6">
    <location>
        <begin position="341"/>
        <end position="361"/>
    </location>
</feature>
<keyword evidence="8" id="KW-1185">Reference proteome</keyword>
<dbReference type="GO" id="GO:0019752">
    <property type="term" value="P:carboxylic acid metabolic process"/>
    <property type="evidence" value="ECO:0007669"/>
    <property type="project" value="InterPro"/>
</dbReference>
<evidence type="ECO:0008006" key="9">
    <source>
        <dbReference type="Google" id="ProtNLM"/>
    </source>
</evidence>
<evidence type="ECO:0000256" key="3">
    <source>
        <dbReference type="ARBA" id="ARBA00022898"/>
    </source>
</evidence>
<dbReference type="GO" id="GO:0006520">
    <property type="term" value="P:amino acid metabolic process"/>
    <property type="evidence" value="ECO:0007669"/>
    <property type="project" value="InterPro"/>
</dbReference>
<dbReference type="PANTHER" id="PTHR11999:SF157">
    <property type="entry name" value="TRYPTOPHAN DECARBOXYLASE 1"/>
    <property type="match status" value="1"/>
</dbReference>
<comment type="caution">
    <text evidence="7">The sequence shown here is derived from an EMBL/GenBank/DDBJ whole genome shotgun (WGS) entry which is preliminary data.</text>
</comment>
<accession>A0AAV7EVD3</accession>
<dbReference type="PANTHER" id="PTHR11999">
    <property type="entry name" value="GROUP II PYRIDOXAL-5-PHOSPHATE DECARBOXYLASE"/>
    <property type="match status" value="1"/>
</dbReference>
<dbReference type="Pfam" id="PF00282">
    <property type="entry name" value="Pyridoxal_deC"/>
    <property type="match status" value="1"/>
</dbReference>
<evidence type="ECO:0000313" key="7">
    <source>
        <dbReference type="EMBL" id="KAG9452798.1"/>
    </source>
</evidence>